<dbReference type="GO" id="GO:0034476">
    <property type="term" value="P:U5 snRNA 3'-end processing"/>
    <property type="evidence" value="ECO:0007669"/>
    <property type="project" value="TreeGrafter"/>
</dbReference>
<dbReference type="InterPro" id="IPR036345">
    <property type="entry name" value="ExoRNase_PH_dom2_sf"/>
</dbReference>
<evidence type="ECO:0000313" key="13">
    <source>
        <dbReference type="EMBL" id="KAK6629692.1"/>
    </source>
</evidence>
<accession>A0AAN8S5K8</accession>
<dbReference type="InterPro" id="IPR050590">
    <property type="entry name" value="Exosome_comp_Rrp42_subfam"/>
</dbReference>
<dbReference type="Gene3D" id="3.30.230.70">
    <property type="entry name" value="GHMP Kinase, N-terminal domain"/>
    <property type="match status" value="1"/>
</dbReference>
<dbReference type="GO" id="GO:0071028">
    <property type="term" value="P:nuclear mRNA surveillance"/>
    <property type="evidence" value="ECO:0007669"/>
    <property type="project" value="TreeGrafter"/>
</dbReference>
<name>A0AAN8S5K8_POLSC</name>
<comment type="caution">
    <text evidence="13">The sequence shown here is derived from an EMBL/GenBank/DDBJ whole genome shotgun (WGS) entry which is preliminary data.</text>
</comment>
<dbReference type="PANTHER" id="PTHR11097:SF9">
    <property type="entry name" value="EXOSOME COMPLEX COMPONENT RRP43"/>
    <property type="match status" value="1"/>
</dbReference>
<keyword evidence="4" id="KW-0963">Cytoplasm</keyword>
<dbReference type="Proteomes" id="UP001359485">
    <property type="component" value="Unassembled WGS sequence"/>
</dbReference>
<evidence type="ECO:0000256" key="4">
    <source>
        <dbReference type="ARBA" id="ARBA00022490"/>
    </source>
</evidence>
<dbReference type="InterPro" id="IPR033196">
    <property type="entry name" value="Rrp43"/>
</dbReference>
<evidence type="ECO:0000256" key="6">
    <source>
        <dbReference type="ARBA" id="ARBA00022835"/>
    </source>
</evidence>
<dbReference type="EMBL" id="JAWJWF010000045">
    <property type="protein sequence ID" value="KAK6626684.1"/>
    <property type="molecule type" value="Genomic_DNA"/>
</dbReference>
<dbReference type="CDD" id="cd11369">
    <property type="entry name" value="RNase_PH_RRP43"/>
    <property type="match status" value="1"/>
</dbReference>
<evidence type="ECO:0000259" key="11">
    <source>
        <dbReference type="Pfam" id="PF03725"/>
    </source>
</evidence>
<evidence type="ECO:0000313" key="15">
    <source>
        <dbReference type="Proteomes" id="UP001372834"/>
    </source>
</evidence>
<dbReference type="InterPro" id="IPR015847">
    <property type="entry name" value="ExoRNase_PH_dom2"/>
</dbReference>
<dbReference type="EMBL" id="JAWJWE010000036">
    <property type="protein sequence ID" value="KAK6629692.1"/>
    <property type="molecule type" value="Genomic_DNA"/>
</dbReference>
<dbReference type="GO" id="GO:0035925">
    <property type="term" value="F:mRNA 3'-UTR AU-rich region binding"/>
    <property type="evidence" value="ECO:0007669"/>
    <property type="project" value="TreeGrafter"/>
</dbReference>
<dbReference type="GO" id="GO:0000467">
    <property type="term" value="P:exonucleolytic trimming to generate mature 3'-end of 5.8S rRNA from tricistronic rRNA transcript (SSU-rRNA, 5.8S rRNA, LSU-rRNA)"/>
    <property type="evidence" value="ECO:0007669"/>
    <property type="project" value="TreeGrafter"/>
</dbReference>
<evidence type="ECO:0000313" key="12">
    <source>
        <dbReference type="EMBL" id="KAK6626684.1"/>
    </source>
</evidence>
<dbReference type="InterPro" id="IPR001247">
    <property type="entry name" value="ExoRNase_PH_dom1"/>
</dbReference>
<dbReference type="PANTHER" id="PTHR11097">
    <property type="entry name" value="EXOSOME COMPLEX EXONUCLEASE RIBOSOMAL RNA PROCESSING PROTEIN"/>
    <property type="match status" value="1"/>
</dbReference>
<sequence>MASINSSKIDPPRYIREVLSQGVRPDGRVLDESRPISINIDSFQNADGSAIVKIGNTSLVCGIKLELAKPKPETPNQGYVIPNVDLPPLCSGQYQPGPPSDFAQEVTKFVDEVLQSSNCIDLRDLCIAPDRLAWVVYLDIICLNQDGNVFDACLAATIAALRTTTIPHVTYNAENGEKTVDVSKRRKLVVRSTPVSTTTAIFESNCLLIDPTAEEEALSSGTITIVMESETGKICGVHHPGSDPLKPDELNDCISQAEKKAKAVAELINTAILSGEKN</sequence>
<reference evidence="13 15" key="1">
    <citation type="submission" date="2023-10" db="EMBL/GenBank/DDBJ databases">
        <title>Genomes of two closely related lineages of the louse Polyplax serrata with different host specificities.</title>
        <authorList>
            <person name="Martinu J."/>
            <person name="Tarabai H."/>
            <person name="Stefka J."/>
            <person name="Hypsa V."/>
        </authorList>
    </citation>
    <scope>NUCLEOTIDE SEQUENCE [LARGE SCALE GENOMIC DNA]</scope>
    <source>
        <strain evidence="12">98ZLc_SE</strain>
        <strain evidence="13">HR10_N</strain>
    </source>
</reference>
<dbReference type="SUPFAM" id="SSF54211">
    <property type="entry name" value="Ribosomal protein S5 domain 2-like"/>
    <property type="match status" value="1"/>
</dbReference>
<dbReference type="GO" id="GO:0000176">
    <property type="term" value="C:nuclear exosome (RNase complex)"/>
    <property type="evidence" value="ECO:0007669"/>
    <property type="project" value="TreeGrafter"/>
</dbReference>
<evidence type="ECO:0000256" key="8">
    <source>
        <dbReference type="ARBA" id="ARBA00023242"/>
    </source>
</evidence>
<protein>
    <recommendedName>
        <fullName evidence="9">Ribosomal RNA-processing protein 43</fullName>
    </recommendedName>
</protein>
<dbReference type="SUPFAM" id="SSF55666">
    <property type="entry name" value="Ribonuclease PH domain 2-like"/>
    <property type="match status" value="1"/>
</dbReference>
<gene>
    <name evidence="13" type="ORF">RUM43_003510</name>
    <name evidence="12" type="ORF">RUM44_009160</name>
</gene>
<dbReference type="GO" id="GO:0071038">
    <property type="term" value="P:TRAMP-dependent tRNA surveillance pathway"/>
    <property type="evidence" value="ECO:0007669"/>
    <property type="project" value="TreeGrafter"/>
</dbReference>
<evidence type="ECO:0000256" key="5">
    <source>
        <dbReference type="ARBA" id="ARBA00022552"/>
    </source>
</evidence>
<dbReference type="AlphaFoldDB" id="A0AAN8S5K8"/>
<evidence type="ECO:0000256" key="2">
    <source>
        <dbReference type="ARBA" id="ARBA00004604"/>
    </source>
</evidence>
<evidence type="ECO:0000256" key="3">
    <source>
        <dbReference type="ARBA" id="ARBA00006678"/>
    </source>
</evidence>
<organism evidence="13 15">
    <name type="scientific">Polyplax serrata</name>
    <name type="common">Common mouse louse</name>
    <dbReference type="NCBI Taxonomy" id="468196"/>
    <lineage>
        <taxon>Eukaryota</taxon>
        <taxon>Metazoa</taxon>
        <taxon>Ecdysozoa</taxon>
        <taxon>Arthropoda</taxon>
        <taxon>Hexapoda</taxon>
        <taxon>Insecta</taxon>
        <taxon>Pterygota</taxon>
        <taxon>Neoptera</taxon>
        <taxon>Paraneoptera</taxon>
        <taxon>Psocodea</taxon>
        <taxon>Troctomorpha</taxon>
        <taxon>Phthiraptera</taxon>
        <taxon>Anoplura</taxon>
        <taxon>Polyplacidae</taxon>
        <taxon>Polyplax</taxon>
    </lineage>
</organism>
<evidence type="ECO:0000256" key="1">
    <source>
        <dbReference type="ARBA" id="ARBA00004496"/>
    </source>
</evidence>
<dbReference type="GO" id="GO:0000177">
    <property type="term" value="C:cytoplasmic exosome (RNase complex)"/>
    <property type="evidence" value="ECO:0007669"/>
    <property type="project" value="TreeGrafter"/>
</dbReference>
<dbReference type="GO" id="GO:0034475">
    <property type="term" value="P:U4 snRNA 3'-end processing"/>
    <property type="evidence" value="ECO:0007669"/>
    <property type="project" value="TreeGrafter"/>
</dbReference>
<dbReference type="Pfam" id="PF03725">
    <property type="entry name" value="RNase_PH_C"/>
    <property type="match status" value="1"/>
</dbReference>
<keyword evidence="14" id="KW-1185">Reference proteome</keyword>
<dbReference type="GO" id="GO:0071035">
    <property type="term" value="P:nuclear polyadenylation-dependent rRNA catabolic process"/>
    <property type="evidence" value="ECO:0007669"/>
    <property type="project" value="TreeGrafter"/>
</dbReference>
<dbReference type="FunFam" id="3.30.230.70:FF:000017">
    <property type="entry name" value="Exosome complex component Rrp42"/>
    <property type="match status" value="1"/>
</dbReference>
<dbReference type="GO" id="GO:0016075">
    <property type="term" value="P:rRNA catabolic process"/>
    <property type="evidence" value="ECO:0007669"/>
    <property type="project" value="TreeGrafter"/>
</dbReference>
<dbReference type="Pfam" id="PF01138">
    <property type="entry name" value="RNase_PH"/>
    <property type="match status" value="1"/>
</dbReference>
<dbReference type="GO" id="GO:0005730">
    <property type="term" value="C:nucleolus"/>
    <property type="evidence" value="ECO:0007669"/>
    <property type="project" value="UniProtKB-SubCell"/>
</dbReference>
<evidence type="ECO:0000313" key="14">
    <source>
        <dbReference type="Proteomes" id="UP001359485"/>
    </source>
</evidence>
<keyword evidence="7" id="KW-0694">RNA-binding</keyword>
<dbReference type="InterPro" id="IPR020568">
    <property type="entry name" value="Ribosomal_Su5_D2-typ_SF"/>
</dbReference>
<keyword evidence="8" id="KW-0539">Nucleus</keyword>
<comment type="subcellular location">
    <subcellularLocation>
        <location evidence="1">Cytoplasm</location>
    </subcellularLocation>
    <subcellularLocation>
        <location evidence="2">Nucleus</location>
        <location evidence="2">Nucleolus</location>
    </subcellularLocation>
</comment>
<comment type="similarity">
    <text evidence="3">Belongs to the RNase PH family.</text>
</comment>
<dbReference type="GO" id="GO:0034473">
    <property type="term" value="P:U1 snRNA 3'-end processing"/>
    <property type="evidence" value="ECO:0007669"/>
    <property type="project" value="TreeGrafter"/>
</dbReference>
<evidence type="ECO:0000256" key="7">
    <source>
        <dbReference type="ARBA" id="ARBA00022884"/>
    </source>
</evidence>
<keyword evidence="6" id="KW-0271">Exosome</keyword>
<proteinExistence type="inferred from homology"/>
<feature type="domain" description="Exoribonuclease phosphorolytic" evidence="10">
    <location>
        <begin position="32"/>
        <end position="167"/>
    </location>
</feature>
<dbReference type="InterPro" id="IPR027408">
    <property type="entry name" value="PNPase/RNase_PH_dom_sf"/>
</dbReference>
<evidence type="ECO:0000256" key="9">
    <source>
        <dbReference type="ARBA" id="ARBA00030617"/>
    </source>
</evidence>
<evidence type="ECO:0000259" key="10">
    <source>
        <dbReference type="Pfam" id="PF01138"/>
    </source>
</evidence>
<feature type="domain" description="Exoribonuclease phosphorolytic" evidence="11">
    <location>
        <begin position="194"/>
        <end position="259"/>
    </location>
</feature>
<dbReference type="Proteomes" id="UP001372834">
    <property type="component" value="Unassembled WGS sequence"/>
</dbReference>
<keyword evidence="5" id="KW-0698">rRNA processing</keyword>